<proteinExistence type="predicted"/>
<feature type="region of interest" description="Disordered" evidence="1">
    <location>
        <begin position="159"/>
        <end position="182"/>
    </location>
</feature>
<reference evidence="3 4" key="1">
    <citation type="submission" date="2017-09" db="EMBL/GenBank/DDBJ databases">
        <title>Depth-based differentiation of microbial function through sediment-hosted aquifers and enrichment of novel symbionts in the deep terrestrial subsurface.</title>
        <authorList>
            <person name="Probst A.J."/>
            <person name="Ladd B."/>
            <person name="Jarett J.K."/>
            <person name="Geller-Mcgrath D.E."/>
            <person name="Sieber C.M."/>
            <person name="Emerson J.B."/>
            <person name="Anantharaman K."/>
            <person name="Thomas B.C."/>
            <person name="Malmstrom R."/>
            <person name="Stieglmeier M."/>
            <person name="Klingl A."/>
            <person name="Woyke T."/>
            <person name="Ryan C.M."/>
            <person name="Banfield J.F."/>
        </authorList>
    </citation>
    <scope>NUCLEOTIDE SEQUENCE [LARGE SCALE GENOMIC DNA]</scope>
    <source>
        <strain evidence="3">CG11_big_fil_rev_8_21_14_0_20_35_14</strain>
    </source>
</reference>
<feature type="compositionally biased region" description="Low complexity" evidence="1">
    <location>
        <begin position="161"/>
        <end position="182"/>
    </location>
</feature>
<name>A0A2H0N8L2_9BACT</name>
<keyword evidence="2" id="KW-0732">Signal</keyword>
<feature type="chain" id="PRO_5013708689" evidence="2">
    <location>
        <begin position="21"/>
        <end position="1035"/>
    </location>
</feature>
<feature type="region of interest" description="Disordered" evidence="1">
    <location>
        <begin position="359"/>
        <end position="386"/>
    </location>
</feature>
<comment type="caution">
    <text evidence="3">The sequence shown here is derived from an EMBL/GenBank/DDBJ whole genome shotgun (WGS) entry which is preliminary data.</text>
</comment>
<evidence type="ECO:0000256" key="2">
    <source>
        <dbReference type="SAM" id="SignalP"/>
    </source>
</evidence>
<feature type="region of interest" description="Disordered" evidence="1">
    <location>
        <begin position="755"/>
        <end position="784"/>
    </location>
</feature>
<feature type="compositionally biased region" description="Polar residues" evidence="1">
    <location>
        <begin position="377"/>
        <end position="386"/>
    </location>
</feature>
<gene>
    <name evidence="3" type="ORF">COV57_00060</name>
</gene>
<dbReference type="Proteomes" id="UP000229893">
    <property type="component" value="Unassembled WGS sequence"/>
</dbReference>
<accession>A0A2H0N8L2</accession>
<protein>
    <submittedName>
        <fullName evidence="3">Uncharacterized protein</fullName>
    </submittedName>
</protein>
<evidence type="ECO:0000313" key="4">
    <source>
        <dbReference type="Proteomes" id="UP000229893"/>
    </source>
</evidence>
<evidence type="ECO:0000313" key="3">
    <source>
        <dbReference type="EMBL" id="PIR05224.1"/>
    </source>
</evidence>
<feature type="compositionally biased region" description="Low complexity" evidence="1">
    <location>
        <begin position="359"/>
        <end position="371"/>
    </location>
</feature>
<evidence type="ECO:0000256" key="1">
    <source>
        <dbReference type="SAM" id="MobiDB-lite"/>
    </source>
</evidence>
<feature type="signal peptide" evidence="2">
    <location>
        <begin position="1"/>
        <end position="20"/>
    </location>
</feature>
<feature type="compositionally biased region" description="Pro residues" evidence="1">
    <location>
        <begin position="760"/>
        <end position="783"/>
    </location>
</feature>
<dbReference type="AlphaFoldDB" id="A0A2H0N8L2"/>
<sequence length="1035" mass="114113">MKNLSKIIIFVLLSSLSSEALEVPSGTIFNAFGVSFEAQGSVTLRTTIVLKKSDQSSWTHTLVSINNLSGSWNNVSLNIFHGQYSNLPYSGSGIALSTVQSTTVDWSTVGANGGIGVILNLSQPTIYVEKIIFTKETTGTLTIRNLIVDGSLKNAGEFAESTPTNTPVSPTNTNTSVPPATNTPTSVGGVFFTYTPIPPTPTFTSMPVPVVIGPPVPTKIPIPISIPPEEKDRIITLSKEQANRGYVFGVNANGDGNLTYVIKTSPKLGNVSNVNSQIGLFQYKKTEGLDTFIDEGFTWTVIELGTSQEFSDFGSIRFFVGLEPTPTPLPTATATPTTTSTPSATDIVEATVTPRITDLPATPTQTATPITEVPDPTATNTPKASNKESPVITYQFNWNFKQYGEGKITIFANDPDKDTISQKIGIESIIVDSYKNIVSGNLSVITININTEFPGTFPLQVSVSDGSRTRTVLLSVTIERAVMVTAKGTNRAYNLSAIFDKSIDIDWGLYNTPTGTNLFHILLNQDNEIDNGGNLVFHYLGQTSPNKTKRFSWLVPGFSIHPDYRTGPMNGSFYRFKIASILGEKDRQYIESEKEYLFVKSDKMVFSKNIGYDIVVAFNTEGSRENLLNIDQYHFYVKEGSNPNWEYLGRTIGGENNLLQWNYGFGENGSFIDTKFQNGPRLNTQYQFGVYVIYKEKENGMKNSSFYTINSQSKTSTQIVATPTITLKPVIIVPTTPPAPTSTIVVVVPTATPTRTNTPVVPPIPTSTNTPAPPTATPTPSPTQLPWNYPQPYWLSLDTPEQKNYFSIAPDNQAQHGFISWDKELGMVLATTMLPTGEWLKVRQDVFFDPQIKPYVVIGVTNNSTQQFMVVPTGIWRIEDSSGYKYTILSTPSNVKPAINIVTGGKAHFFTFDMREIIELVKKEIPSLTGDNLAGIDYIDWFLRADLPGDHPQMWWDYVGFLSPEEMRNNTWKTHADEENLLPLYEESVGISNLAPSSVATAENFIYYSPPKSFFTKEIQNENVIFVNPGNFSER</sequence>
<organism evidence="3 4">
    <name type="scientific">Candidatus Liptonbacteria bacterium CG11_big_fil_rev_8_21_14_0_20_35_14</name>
    <dbReference type="NCBI Taxonomy" id="1974634"/>
    <lineage>
        <taxon>Bacteria</taxon>
        <taxon>Candidatus Liptoniibacteriota</taxon>
    </lineage>
</organism>
<dbReference type="EMBL" id="PCWO01000002">
    <property type="protein sequence ID" value="PIR05224.1"/>
    <property type="molecule type" value="Genomic_DNA"/>
</dbReference>